<evidence type="ECO:0000256" key="5">
    <source>
        <dbReference type="ARBA" id="ARBA00022898"/>
    </source>
</evidence>
<accession>A0A1J1DXL6</accession>
<dbReference type="PROSITE" id="PS00595">
    <property type="entry name" value="AA_TRANSFER_CLASS_5"/>
    <property type="match status" value="1"/>
</dbReference>
<dbReference type="Proteomes" id="UP000243197">
    <property type="component" value="Chromosome"/>
</dbReference>
<evidence type="ECO:0000313" key="10">
    <source>
        <dbReference type="EMBL" id="BAV94602.1"/>
    </source>
</evidence>
<dbReference type="Pfam" id="PF00266">
    <property type="entry name" value="Aminotran_5"/>
    <property type="match status" value="1"/>
</dbReference>
<evidence type="ECO:0000256" key="6">
    <source>
        <dbReference type="ARBA" id="ARBA00050776"/>
    </source>
</evidence>
<dbReference type="KEGG" id="ise:JBKA6_0589"/>
<dbReference type="CDD" id="cd06453">
    <property type="entry name" value="SufS_like"/>
    <property type="match status" value="1"/>
</dbReference>
<keyword evidence="11" id="KW-1185">Reference proteome</keyword>
<dbReference type="InterPro" id="IPR016454">
    <property type="entry name" value="Cysteine_dSase"/>
</dbReference>
<dbReference type="GO" id="GO:0031071">
    <property type="term" value="F:cysteine desulfurase activity"/>
    <property type="evidence" value="ECO:0007669"/>
    <property type="project" value="UniProtKB-UniRule"/>
</dbReference>
<evidence type="ECO:0000256" key="8">
    <source>
        <dbReference type="RuleBase" id="RU004506"/>
    </source>
</evidence>
<comment type="cofactor">
    <cofactor evidence="1 7">
        <name>pyridoxal 5'-phosphate</name>
        <dbReference type="ChEBI" id="CHEBI:597326"/>
    </cofactor>
</comment>
<evidence type="ECO:0000313" key="11">
    <source>
        <dbReference type="Proteomes" id="UP000243197"/>
    </source>
</evidence>
<dbReference type="GO" id="GO:0030170">
    <property type="term" value="F:pyridoxal phosphate binding"/>
    <property type="evidence" value="ECO:0007669"/>
    <property type="project" value="UniProtKB-UniRule"/>
</dbReference>
<evidence type="ECO:0000256" key="4">
    <source>
        <dbReference type="ARBA" id="ARBA00022679"/>
    </source>
</evidence>
<dbReference type="EMBL" id="AP014564">
    <property type="protein sequence ID" value="BAV94602.1"/>
    <property type="molecule type" value="Genomic_DNA"/>
</dbReference>
<protein>
    <recommendedName>
        <fullName evidence="8">Cysteine desulfurase</fullName>
        <ecNumber evidence="8">2.8.1.7</ecNumber>
    </recommendedName>
</protein>
<dbReference type="EC" id="2.8.1.7" evidence="8"/>
<evidence type="ECO:0000256" key="2">
    <source>
        <dbReference type="ARBA" id="ARBA00002824"/>
    </source>
</evidence>
<dbReference type="InterPro" id="IPR010970">
    <property type="entry name" value="Cys_dSase_SufS"/>
</dbReference>
<dbReference type="OrthoDB" id="9804366at2"/>
<comment type="catalytic activity">
    <reaction evidence="6 8">
        <text>(sulfur carrier)-H + L-cysteine = (sulfur carrier)-SH + L-alanine</text>
        <dbReference type="Rhea" id="RHEA:43892"/>
        <dbReference type="Rhea" id="RHEA-COMP:14737"/>
        <dbReference type="Rhea" id="RHEA-COMP:14739"/>
        <dbReference type="ChEBI" id="CHEBI:29917"/>
        <dbReference type="ChEBI" id="CHEBI:35235"/>
        <dbReference type="ChEBI" id="CHEBI:57972"/>
        <dbReference type="ChEBI" id="CHEBI:64428"/>
        <dbReference type="EC" id="2.8.1.7"/>
    </reaction>
</comment>
<dbReference type="AlphaFoldDB" id="A0A1J1DXL6"/>
<gene>
    <name evidence="10" type="ORF">JBKA6_0589</name>
</gene>
<evidence type="ECO:0000256" key="7">
    <source>
        <dbReference type="RuleBase" id="RU004504"/>
    </source>
</evidence>
<dbReference type="InterPro" id="IPR015424">
    <property type="entry name" value="PyrdxlP-dep_Trfase"/>
</dbReference>
<evidence type="ECO:0000256" key="1">
    <source>
        <dbReference type="ARBA" id="ARBA00001933"/>
    </source>
</evidence>
<dbReference type="PANTHER" id="PTHR43586">
    <property type="entry name" value="CYSTEINE DESULFURASE"/>
    <property type="match status" value="1"/>
</dbReference>
<evidence type="ECO:0000259" key="9">
    <source>
        <dbReference type="PROSITE" id="PS00028"/>
    </source>
</evidence>
<dbReference type="PANTHER" id="PTHR43586:SF8">
    <property type="entry name" value="CYSTEINE DESULFURASE 1, CHLOROPLASTIC"/>
    <property type="match status" value="1"/>
</dbReference>
<dbReference type="RefSeq" id="WP_096685727.1">
    <property type="nucleotide sequence ID" value="NZ_AP014564.1"/>
</dbReference>
<dbReference type="InterPro" id="IPR013087">
    <property type="entry name" value="Znf_C2H2_type"/>
</dbReference>
<keyword evidence="5 8" id="KW-0663">Pyridoxal phosphate</keyword>
<organism evidence="10 11">
    <name type="scientific">Ichthyobacterium seriolicida</name>
    <dbReference type="NCBI Taxonomy" id="242600"/>
    <lineage>
        <taxon>Bacteria</taxon>
        <taxon>Pseudomonadati</taxon>
        <taxon>Bacteroidota</taxon>
        <taxon>Flavobacteriia</taxon>
        <taxon>Flavobacteriales</taxon>
        <taxon>Ichthyobacteriaceae</taxon>
        <taxon>Ichthyobacterium</taxon>
    </lineage>
</organism>
<dbReference type="InterPro" id="IPR015422">
    <property type="entry name" value="PyrdxlP-dep_Trfase_small"/>
</dbReference>
<dbReference type="InterPro" id="IPR015421">
    <property type="entry name" value="PyrdxlP-dep_Trfase_major"/>
</dbReference>
<dbReference type="PROSITE" id="PS00028">
    <property type="entry name" value="ZINC_FINGER_C2H2_1"/>
    <property type="match status" value="1"/>
</dbReference>
<proteinExistence type="inferred from homology"/>
<feature type="domain" description="C2H2-type" evidence="9">
    <location>
        <begin position="37"/>
        <end position="58"/>
    </location>
</feature>
<comment type="function">
    <text evidence="2 8">Catalyzes the removal of elemental sulfur and selenium atoms from L-cysteine, L-cystine, L-selenocysteine, and L-selenocystine to produce L-alanine.</text>
</comment>
<sequence>MFCVKKIREDFPILKRKVNRQDLIYFDNAATTQKPLCVIDCIDSFYKEESSNVHRGVHTLSQEATNRFELSRKTVQEYINAKHSHEVIFTKGTTESINLVASCITGQIKKGDEIIISHLEHHSNIVPWQMLCDRTGAILRVIPIEDSGELIFCEYEKLLSEKTSIIAISHASNTLGVINDIKKIIDKARQYDAKVLIDGAQYVAHLPVDVQDLDVDFYVFSAHKMYGTSGVGVLYGREEILDKLPPYQGGGNMIKEVSFEKTTYDCLANKFEAGTPNIEGVVAFEKAINYISGIGLENISKYEDELLYYATEKLQSISGLKIYGRAVEKIGVISFNVDKIHHYDLGLILDKMGIAIRTGHHCTQPIMKRFDISGTARLSLAMYNTKEEIDKMSEALVRAIKILS</sequence>
<dbReference type="InterPro" id="IPR020578">
    <property type="entry name" value="Aminotrans_V_PyrdxlP_BS"/>
</dbReference>
<dbReference type="NCBIfam" id="TIGR01979">
    <property type="entry name" value="sufS"/>
    <property type="match status" value="1"/>
</dbReference>
<keyword evidence="4 8" id="KW-0808">Transferase</keyword>
<dbReference type="Gene3D" id="3.40.640.10">
    <property type="entry name" value="Type I PLP-dependent aspartate aminotransferase-like (Major domain)"/>
    <property type="match status" value="1"/>
</dbReference>
<dbReference type="InterPro" id="IPR000192">
    <property type="entry name" value="Aminotrans_V_dom"/>
</dbReference>
<comment type="similarity">
    <text evidence="3 8">Belongs to the class-V pyridoxal-phosphate-dependent aminotransferase family. Csd subfamily.</text>
</comment>
<reference evidence="10 11" key="1">
    <citation type="submission" date="2014-03" db="EMBL/GenBank/DDBJ databases">
        <title>complete genome sequence of Flavobacteriaceae bacterium JBKA-6.</title>
        <authorList>
            <person name="Takano T."/>
            <person name="Nakamura Y."/>
            <person name="Takuma S."/>
            <person name="Yasuike M."/>
            <person name="Matsuyama T."/>
            <person name="Sakai T."/>
            <person name="Fujiwara A."/>
            <person name="Kimoto K."/>
            <person name="Fukuda Y."/>
            <person name="Kondo H."/>
            <person name="Hirono I."/>
            <person name="Nakayasu C."/>
        </authorList>
    </citation>
    <scope>NUCLEOTIDE SEQUENCE [LARGE SCALE GENOMIC DNA]</scope>
    <source>
        <strain evidence="10 11">JBKA-6</strain>
    </source>
</reference>
<dbReference type="SUPFAM" id="SSF53383">
    <property type="entry name" value="PLP-dependent transferases"/>
    <property type="match status" value="1"/>
</dbReference>
<evidence type="ECO:0000256" key="3">
    <source>
        <dbReference type="ARBA" id="ARBA00010447"/>
    </source>
</evidence>
<dbReference type="PIRSF" id="PIRSF005572">
    <property type="entry name" value="NifS"/>
    <property type="match status" value="1"/>
</dbReference>
<dbReference type="Gene3D" id="3.90.1150.10">
    <property type="entry name" value="Aspartate Aminotransferase, domain 1"/>
    <property type="match status" value="1"/>
</dbReference>
<name>A0A1J1DXL6_9FLAO</name>
<dbReference type="GO" id="GO:0006534">
    <property type="term" value="P:cysteine metabolic process"/>
    <property type="evidence" value="ECO:0007669"/>
    <property type="project" value="UniProtKB-UniRule"/>
</dbReference>